<evidence type="ECO:0000256" key="1">
    <source>
        <dbReference type="ARBA" id="ARBA00004811"/>
    </source>
</evidence>
<feature type="binding site" evidence="8">
    <location>
        <position position="338"/>
    </location>
    <ligand>
        <name>phosphoenolpyruvate</name>
        <dbReference type="ChEBI" id="CHEBI:58702"/>
    </ligand>
</feature>
<dbReference type="SUPFAM" id="SSF55205">
    <property type="entry name" value="EPT/RTPC-like"/>
    <property type="match status" value="1"/>
</dbReference>
<evidence type="ECO:0000256" key="3">
    <source>
        <dbReference type="ARBA" id="ARBA00022490"/>
    </source>
</evidence>
<dbReference type="PIRSF" id="PIRSF000505">
    <property type="entry name" value="EPSPS"/>
    <property type="match status" value="1"/>
</dbReference>
<feature type="binding site" evidence="8">
    <location>
        <position position="307"/>
    </location>
    <ligand>
        <name>3-phosphoshikimate</name>
        <dbReference type="ChEBI" id="CHEBI:145989"/>
    </ligand>
</feature>
<dbReference type="CDD" id="cd01556">
    <property type="entry name" value="EPSP_synthase"/>
    <property type="match status" value="1"/>
</dbReference>
<feature type="domain" description="Enolpyruvate transferase" evidence="9">
    <location>
        <begin position="7"/>
        <end position="413"/>
    </location>
</feature>
<evidence type="ECO:0000256" key="6">
    <source>
        <dbReference type="ARBA" id="ARBA00023141"/>
    </source>
</evidence>
<comment type="similarity">
    <text evidence="2 8">Belongs to the EPSP synthase family.</text>
</comment>
<organism evidence="10 11">
    <name type="scientific">Methanosalsum natronophilum</name>
    <dbReference type="NCBI Taxonomy" id="768733"/>
    <lineage>
        <taxon>Archaea</taxon>
        <taxon>Methanobacteriati</taxon>
        <taxon>Methanobacteriota</taxon>
        <taxon>Stenosarchaea group</taxon>
        <taxon>Methanomicrobia</taxon>
        <taxon>Methanosarcinales</taxon>
        <taxon>Methanosarcinaceae</taxon>
        <taxon>Methanosalsum</taxon>
    </lineage>
</organism>
<dbReference type="GO" id="GO:0003866">
    <property type="term" value="F:3-phosphoshikimate 1-carboxyvinyltransferase activity"/>
    <property type="evidence" value="ECO:0007669"/>
    <property type="project" value="UniProtKB-UniRule"/>
</dbReference>
<dbReference type="AlphaFoldDB" id="A0A3R7VUD9"/>
<comment type="pathway">
    <text evidence="1">Metabolic intermediate biosynthesis; chorismate biosynthesis; chorismate from D-erythrose 4-phosphate and phosphoenolpyruvate: step 6/7.</text>
</comment>
<accession>A0A3R7VUD9</accession>
<keyword evidence="6 8" id="KW-0057">Aromatic amino acid biosynthesis</keyword>
<feature type="binding site" evidence="8">
    <location>
        <position position="165"/>
    </location>
    <ligand>
        <name>3-phosphoshikimate</name>
        <dbReference type="ChEBI" id="CHEBI:145989"/>
    </ligand>
</feature>
<feature type="binding site" evidence="8">
    <location>
        <position position="334"/>
    </location>
    <ligand>
        <name>3-phosphoshikimate</name>
        <dbReference type="ChEBI" id="CHEBI:145989"/>
    </ligand>
</feature>
<keyword evidence="5 8" id="KW-0808">Transferase</keyword>
<evidence type="ECO:0000313" key="11">
    <source>
        <dbReference type="Proteomes" id="UP000284763"/>
    </source>
</evidence>
<evidence type="ECO:0000256" key="4">
    <source>
        <dbReference type="ARBA" id="ARBA00022605"/>
    </source>
</evidence>
<evidence type="ECO:0000259" key="9">
    <source>
        <dbReference type="Pfam" id="PF00275"/>
    </source>
</evidence>
<dbReference type="InterPro" id="IPR001986">
    <property type="entry name" value="Enolpyruvate_Tfrase_dom"/>
</dbReference>
<feature type="binding site" evidence="8">
    <location>
        <position position="21"/>
    </location>
    <ligand>
        <name>3-phosphoshikimate</name>
        <dbReference type="ChEBI" id="CHEBI:145989"/>
    </ligand>
</feature>
<dbReference type="HAMAP" id="MF_00210">
    <property type="entry name" value="EPSP_synth"/>
    <property type="match status" value="1"/>
</dbReference>
<comment type="subcellular location">
    <subcellularLocation>
        <location evidence="8">Cytoplasm</location>
    </subcellularLocation>
</comment>
<feature type="binding site" evidence="8">
    <location>
        <position position="25"/>
    </location>
    <ligand>
        <name>3-phosphoshikimate</name>
        <dbReference type="ChEBI" id="CHEBI:145989"/>
    </ligand>
</feature>
<dbReference type="InterPro" id="IPR036968">
    <property type="entry name" value="Enolpyruvate_Tfrase_sf"/>
</dbReference>
<comment type="caution">
    <text evidence="10">The sequence shown here is derived from an EMBL/GenBank/DDBJ whole genome shotgun (WGS) entry which is preliminary data.</text>
</comment>
<dbReference type="Proteomes" id="UP000284763">
    <property type="component" value="Unassembled WGS sequence"/>
</dbReference>
<dbReference type="Pfam" id="PF00275">
    <property type="entry name" value="EPSP_synthase"/>
    <property type="match status" value="1"/>
</dbReference>
<comment type="caution">
    <text evidence="8">Lacks conserved residue(s) required for the propagation of feature annotation.</text>
</comment>
<dbReference type="InterPro" id="IPR023193">
    <property type="entry name" value="EPSP_synthase_CS"/>
</dbReference>
<dbReference type="PROSITE" id="PS00885">
    <property type="entry name" value="EPSP_SYNTHASE_2"/>
    <property type="match status" value="1"/>
</dbReference>
<comment type="function">
    <text evidence="8">Catalyzes the transfer of the enolpyruvyl moiety of phosphoenolpyruvate (PEP) to the 5-hydroxyl of shikimate-3-phosphate (S3P) to produce enolpyruvyl shikimate-3-phosphate and inorganic phosphate.</text>
</comment>
<feature type="binding site" evidence="8">
    <location>
        <position position="20"/>
    </location>
    <ligand>
        <name>phosphoenolpyruvate</name>
        <dbReference type="ChEBI" id="CHEBI:58702"/>
    </ligand>
</feature>
<dbReference type="GO" id="GO:0009423">
    <property type="term" value="P:chorismate biosynthetic process"/>
    <property type="evidence" value="ECO:0007669"/>
    <property type="project" value="UniProtKB-UniRule"/>
</dbReference>
<name>A0A3R7VUD9_9EURY</name>
<keyword evidence="3 8" id="KW-0963">Cytoplasm</keyword>
<feature type="binding site" evidence="8">
    <location>
        <position position="379"/>
    </location>
    <ligand>
        <name>phosphoenolpyruvate</name>
        <dbReference type="ChEBI" id="CHEBI:58702"/>
    </ligand>
</feature>
<dbReference type="InterPro" id="IPR013792">
    <property type="entry name" value="RNA3'P_cycl/enolpyr_Trfase_a/b"/>
</dbReference>
<dbReference type="EC" id="2.5.1.19" evidence="8"/>
<dbReference type="EMBL" id="QZAB01000249">
    <property type="protein sequence ID" value="RQD86749.1"/>
    <property type="molecule type" value="Genomic_DNA"/>
</dbReference>
<evidence type="ECO:0000256" key="2">
    <source>
        <dbReference type="ARBA" id="ARBA00009948"/>
    </source>
</evidence>
<evidence type="ECO:0000256" key="8">
    <source>
        <dbReference type="HAMAP-Rule" id="MF_00210"/>
    </source>
</evidence>
<feature type="active site" description="Proton acceptor" evidence="8">
    <location>
        <position position="307"/>
    </location>
</feature>
<dbReference type="UniPathway" id="UPA00053">
    <property type="reaction ID" value="UER00089"/>
</dbReference>
<evidence type="ECO:0000256" key="7">
    <source>
        <dbReference type="ARBA" id="ARBA00044633"/>
    </source>
</evidence>
<feature type="binding site" evidence="8">
    <location>
        <position position="118"/>
    </location>
    <ligand>
        <name>phosphoenolpyruvate</name>
        <dbReference type="ChEBI" id="CHEBI:58702"/>
    </ligand>
</feature>
<feature type="binding site" evidence="8">
    <location>
        <position position="90"/>
    </location>
    <ligand>
        <name>phosphoenolpyruvate</name>
        <dbReference type="ChEBI" id="CHEBI:58702"/>
    </ligand>
</feature>
<evidence type="ECO:0000313" key="10">
    <source>
        <dbReference type="EMBL" id="RQD86749.1"/>
    </source>
</evidence>
<dbReference type="Gene3D" id="3.65.10.10">
    <property type="entry name" value="Enolpyruvate transferase domain"/>
    <property type="match status" value="2"/>
</dbReference>
<keyword evidence="4 8" id="KW-0028">Amino-acid biosynthesis</keyword>
<gene>
    <name evidence="8 10" type="primary">aroA</name>
    <name evidence="10" type="ORF">D5R95_03740</name>
</gene>
<protein>
    <recommendedName>
        <fullName evidence="8">3-phosphoshikimate 1-carboxyvinyltransferase</fullName>
        <ecNumber evidence="8">2.5.1.19</ecNumber>
    </recommendedName>
    <alternativeName>
        <fullName evidence="8">5-enolpyruvylshikimate-3-phosphate synthase</fullName>
        <shortName evidence="8">EPSP synthase</shortName>
        <shortName evidence="8">EPSPS</shortName>
    </alternativeName>
</protein>
<feature type="binding site" evidence="8">
    <location>
        <position position="165"/>
    </location>
    <ligand>
        <name>phosphoenolpyruvate</name>
        <dbReference type="ChEBI" id="CHEBI:58702"/>
    </ligand>
</feature>
<dbReference type="GO" id="GO:0008652">
    <property type="term" value="P:amino acid biosynthetic process"/>
    <property type="evidence" value="ECO:0007669"/>
    <property type="project" value="UniProtKB-KW"/>
</dbReference>
<proteinExistence type="inferred from homology"/>
<feature type="binding site" evidence="8">
    <location>
        <position position="164"/>
    </location>
    <ligand>
        <name>3-phosphoshikimate</name>
        <dbReference type="ChEBI" id="CHEBI:145989"/>
    </ligand>
</feature>
<dbReference type="NCBIfam" id="TIGR01356">
    <property type="entry name" value="aroA"/>
    <property type="match status" value="1"/>
</dbReference>
<feature type="binding site" evidence="8">
    <location>
        <position position="163"/>
    </location>
    <ligand>
        <name>3-phosphoshikimate</name>
        <dbReference type="ChEBI" id="CHEBI:145989"/>
    </ligand>
</feature>
<dbReference type="InterPro" id="IPR006264">
    <property type="entry name" value="EPSP_synthase"/>
</dbReference>
<dbReference type="GO" id="GO:0005737">
    <property type="term" value="C:cytoplasm"/>
    <property type="evidence" value="ECO:0007669"/>
    <property type="project" value="UniProtKB-SubCell"/>
</dbReference>
<feature type="binding site" evidence="8">
    <location>
        <position position="20"/>
    </location>
    <ligand>
        <name>3-phosphoshikimate</name>
        <dbReference type="ChEBI" id="CHEBI:145989"/>
    </ligand>
</feature>
<feature type="binding site" evidence="8">
    <location>
        <position position="191"/>
    </location>
    <ligand>
        <name>3-phosphoshikimate</name>
        <dbReference type="ChEBI" id="CHEBI:145989"/>
    </ligand>
</feature>
<dbReference type="GO" id="GO:0009073">
    <property type="term" value="P:aromatic amino acid family biosynthetic process"/>
    <property type="evidence" value="ECO:0007669"/>
    <property type="project" value="UniProtKB-KW"/>
</dbReference>
<dbReference type="PANTHER" id="PTHR21090">
    <property type="entry name" value="AROM/DEHYDROQUINATE SYNTHASE"/>
    <property type="match status" value="1"/>
</dbReference>
<dbReference type="FunFam" id="3.65.10.10:FF:000012">
    <property type="entry name" value="Pentafunctional AROM polypeptide"/>
    <property type="match status" value="1"/>
</dbReference>
<evidence type="ECO:0000256" key="5">
    <source>
        <dbReference type="ARBA" id="ARBA00022679"/>
    </source>
</evidence>
<sequence length="424" mass="45848">MEVHIEKSNIQGEVYAPSSKSYTHRALTIGLLSNNTTIYRPLLSNDTKSTIYACKMFGADIKIDDHKIVIKGVNGAPKIPDDVINIGNSGTTLRFMTSISSLTDGITVLTGDESIRARPNDPLLKALSTLGVQAFSTRNNGCAPLVIKSGFKGGHVEIDGSISSQFISSLLLTCPLQTEDVTINVNGKLKSKPYVDITLQLIEKSGVHIINDNYSRFCIKAGQIYNLNEYTVPGDFSSASYILAAAAILGNGVTVRNLYPSSQGDMYILDILKKMGADVQWNKSKGDVAVRPSNLKGITIDVSSTPDLVPTIAVLAAVADGKTIITNAEHVRYKETDRLHAMNIELSKMGINVVEKKDELIIMGGKLKSASLDGWHDHRIVMALTIAGLVAGNTTITKAESVSISYPNFFDDLRDLGALIQNIY</sequence>
<dbReference type="PANTHER" id="PTHR21090:SF5">
    <property type="entry name" value="PENTAFUNCTIONAL AROM POLYPEPTIDE"/>
    <property type="match status" value="1"/>
</dbReference>
<comment type="catalytic activity">
    <reaction evidence="7">
        <text>3-phosphoshikimate + phosphoenolpyruvate = 5-O-(1-carboxyvinyl)-3-phosphoshikimate + phosphate</text>
        <dbReference type="Rhea" id="RHEA:21256"/>
        <dbReference type="ChEBI" id="CHEBI:43474"/>
        <dbReference type="ChEBI" id="CHEBI:57701"/>
        <dbReference type="ChEBI" id="CHEBI:58702"/>
        <dbReference type="ChEBI" id="CHEBI:145989"/>
        <dbReference type="EC" id="2.5.1.19"/>
    </reaction>
    <physiologicalReaction direction="left-to-right" evidence="7">
        <dbReference type="Rhea" id="RHEA:21257"/>
    </physiologicalReaction>
</comment>
<reference evidence="10 11" key="1">
    <citation type="submission" date="2018-08" db="EMBL/GenBank/DDBJ databases">
        <title>The metabolism and importance of syntrophic acetate oxidation coupled to methane or sulfide production in haloalkaline environments.</title>
        <authorList>
            <person name="Timmers P.H.A."/>
            <person name="Vavourakis C.D."/>
            <person name="Sorokin D.Y."/>
            <person name="Sinninghe Damste J.S."/>
            <person name="Muyzer G."/>
            <person name="Stams A.J.M."/>
            <person name="Plugge C.M."/>
        </authorList>
    </citation>
    <scope>NUCLEOTIDE SEQUENCE [LARGE SCALE GENOMIC DNA]</scope>
    <source>
        <strain evidence="10">MSAO_Arc3</strain>
    </source>
</reference>
<comment type="subunit">
    <text evidence="8">Monomer.</text>
</comment>
<dbReference type="PROSITE" id="PS00104">
    <property type="entry name" value="EPSP_SYNTHASE_1"/>
    <property type="match status" value="1"/>
</dbReference>